<dbReference type="OrthoDB" id="5959066at2759"/>
<accession>A0A9W9ZE71</accession>
<dbReference type="EMBL" id="MU826360">
    <property type="protein sequence ID" value="KAJ7379058.1"/>
    <property type="molecule type" value="Genomic_DNA"/>
</dbReference>
<organism evidence="1 2">
    <name type="scientific">Desmophyllum pertusum</name>
    <dbReference type="NCBI Taxonomy" id="174260"/>
    <lineage>
        <taxon>Eukaryota</taxon>
        <taxon>Metazoa</taxon>
        <taxon>Cnidaria</taxon>
        <taxon>Anthozoa</taxon>
        <taxon>Hexacorallia</taxon>
        <taxon>Scleractinia</taxon>
        <taxon>Caryophylliina</taxon>
        <taxon>Caryophylliidae</taxon>
        <taxon>Desmophyllum</taxon>
    </lineage>
</organism>
<evidence type="ECO:0000313" key="2">
    <source>
        <dbReference type="Proteomes" id="UP001163046"/>
    </source>
</evidence>
<dbReference type="AlphaFoldDB" id="A0A9W9ZE71"/>
<protein>
    <submittedName>
        <fullName evidence="1">Uncharacterized protein</fullName>
    </submittedName>
</protein>
<gene>
    <name evidence="1" type="ORF">OS493_018853</name>
</gene>
<sequence length="258" mass="29557">MEAKFTGKKTSKEQSIEQALRRLKYLHTSLVPHREGRTIQNGHRIDERIVLTKGIQSANEERFSRVGRTSEKQCFLSLQPKTSRTPGDNKVKTRVVRRKQDAKKAIRTGRAPLQAYRVSSYSVAEEQIEPTTDSSVIISRDSVNRERISKSASGVPCTSDPYKCAQCFTNDFGEHTHVHKTKATKEYFTNMRINRVTFSARPSSYKVKSVYESKNIEVPKSCFFNGWGVRSKKESLSKGKQKIQLDIQRRKPWMLPSV</sequence>
<proteinExistence type="predicted"/>
<keyword evidence="2" id="KW-1185">Reference proteome</keyword>
<name>A0A9W9ZE71_9CNID</name>
<comment type="caution">
    <text evidence="1">The sequence shown here is derived from an EMBL/GenBank/DDBJ whole genome shotgun (WGS) entry which is preliminary data.</text>
</comment>
<evidence type="ECO:0000313" key="1">
    <source>
        <dbReference type="EMBL" id="KAJ7379058.1"/>
    </source>
</evidence>
<reference evidence="1" key="1">
    <citation type="submission" date="2023-01" db="EMBL/GenBank/DDBJ databases">
        <title>Genome assembly of the deep-sea coral Lophelia pertusa.</title>
        <authorList>
            <person name="Herrera S."/>
            <person name="Cordes E."/>
        </authorList>
    </citation>
    <scope>NUCLEOTIDE SEQUENCE</scope>
    <source>
        <strain evidence="1">USNM1676648</strain>
        <tissue evidence="1">Polyp</tissue>
    </source>
</reference>
<dbReference type="Proteomes" id="UP001163046">
    <property type="component" value="Unassembled WGS sequence"/>
</dbReference>